<accession>A0ABR9ZUL2</accession>
<evidence type="ECO:0000313" key="3">
    <source>
        <dbReference type="Proteomes" id="UP000614200"/>
    </source>
</evidence>
<keyword evidence="1" id="KW-0472">Membrane</keyword>
<organism evidence="2 3">
    <name type="scientific">Fusibacter ferrireducens</name>
    <dbReference type="NCBI Taxonomy" id="2785058"/>
    <lineage>
        <taxon>Bacteria</taxon>
        <taxon>Bacillati</taxon>
        <taxon>Bacillota</taxon>
        <taxon>Clostridia</taxon>
        <taxon>Eubacteriales</taxon>
        <taxon>Eubacteriales Family XII. Incertae Sedis</taxon>
        <taxon>Fusibacter</taxon>
    </lineage>
</organism>
<keyword evidence="1" id="KW-0812">Transmembrane</keyword>
<evidence type="ECO:0000313" key="2">
    <source>
        <dbReference type="EMBL" id="MBF4693570.1"/>
    </source>
</evidence>
<comment type="caution">
    <text evidence="2">The sequence shown here is derived from an EMBL/GenBank/DDBJ whole genome shotgun (WGS) entry which is preliminary data.</text>
</comment>
<protein>
    <submittedName>
        <fullName evidence="2">Uncharacterized protein</fullName>
    </submittedName>
</protein>
<sequence>MEPIITQLKQWLILSFSDLLKIKKYIAQKYIKSSQKERARILSNTVHQVLDKHLDGIDQEHKTALKYNVLSHTITQSDCDISKYDIFKSIFELDLSPSDQIMLASDWIDKSTDLNLDASDILEFVVAYSEAHDQQYTPERLPDIHRALPQRPYSKAPKHHPFGDFINHYLLNAEFIITLFIVAIIATTLGSAIVLSKPEPQEIKTEIQITRALTTIHNPFLAQSLFLMKTVRVKNLPHAFEVFIEYEKTEKKVEHYHYRPFDFMALKSYLVNVRHSLIGESPYLNQVIYISKLNNIDPLLLIAIIGQEQNFIPIENANRAQIVNNPYNVFYSWKSYNTTLSDSTQIAINTIKNSFDKKDREDMDDIEWLNQTYAEDLNWHKGVKEIYSFLDDLCRQ</sequence>
<name>A0ABR9ZUL2_9FIRM</name>
<reference evidence="2 3" key="1">
    <citation type="submission" date="2020-11" db="EMBL/GenBank/DDBJ databases">
        <title>Fusibacter basophilias sp. nov.</title>
        <authorList>
            <person name="Qiu D."/>
        </authorList>
    </citation>
    <scope>NUCLEOTIDE SEQUENCE [LARGE SCALE GENOMIC DNA]</scope>
    <source>
        <strain evidence="2 3">Q10-2</strain>
    </source>
</reference>
<dbReference type="EMBL" id="JADKNH010000006">
    <property type="protein sequence ID" value="MBF4693570.1"/>
    <property type="molecule type" value="Genomic_DNA"/>
</dbReference>
<dbReference type="Proteomes" id="UP000614200">
    <property type="component" value="Unassembled WGS sequence"/>
</dbReference>
<feature type="transmembrane region" description="Helical" evidence="1">
    <location>
        <begin position="175"/>
        <end position="195"/>
    </location>
</feature>
<proteinExistence type="predicted"/>
<dbReference type="RefSeq" id="WP_194701814.1">
    <property type="nucleotide sequence ID" value="NZ_JADKNH010000006.1"/>
</dbReference>
<gene>
    <name evidence="2" type="ORF">ISU02_10580</name>
</gene>
<evidence type="ECO:0000256" key="1">
    <source>
        <dbReference type="SAM" id="Phobius"/>
    </source>
</evidence>
<keyword evidence="1" id="KW-1133">Transmembrane helix</keyword>
<keyword evidence="3" id="KW-1185">Reference proteome</keyword>